<reference evidence="3" key="2">
    <citation type="journal article" date="2023" name="BMC Genomics">
        <title>Pest status, molecular evolution, and epigenetic factors derived from the genome assembly of Frankliniella fusca, a thysanopteran phytovirus vector.</title>
        <authorList>
            <person name="Catto M.A."/>
            <person name="Labadie P.E."/>
            <person name="Jacobson A.L."/>
            <person name="Kennedy G.G."/>
            <person name="Srinivasan R."/>
            <person name="Hunt B.G."/>
        </authorList>
    </citation>
    <scope>NUCLEOTIDE SEQUENCE</scope>
    <source>
        <strain evidence="3">PL_HMW_Pooled</strain>
    </source>
</reference>
<dbReference type="Gene3D" id="1.10.340.70">
    <property type="match status" value="1"/>
</dbReference>
<proteinExistence type="predicted"/>
<dbReference type="InterPro" id="IPR012337">
    <property type="entry name" value="RNaseH-like_sf"/>
</dbReference>
<dbReference type="InterPro" id="IPR041588">
    <property type="entry name" value="Integrase_H2C2"/>
</dbReference>
<dbReference type="EMBL" id="JAHWGI010000064">
    <property type="protein sequence ID" value="KAK3908550.1"/>
    <property type="molecule type" value="Genomic_DNA"/>
</dbReference>
<sequence length="472" mass="53573">MTGRDVIENLTISENEEKNISLLDAEDNIVSLLSPEEAGVQEEVAAPSGPLVAALTRAQAKKEAAGAEGVPSLEKMLPGVTIQSSENWQNEVILKQEKNPEISKIRLILGEKRKRKKNYKMMDGIVYRKERTGKFLIYIPSSLRVKVLENCHDSILGGHYALDKTLDLVKTVYWWPSMRNFVSHFVESCVKCQTFKPNLKKLGLLQPISSQRPFQKMACDFVELTRSSRGNCNCFVLVDLYSGFVYAVPTRQLRTVDAIKALSSLLPYVAVPEILMCDEGPEFTSKEFQDYVQKIGIKKLNVVPPAAHFSNGKAEAAIKKINNIMRNYLEDGRADWDEELPILLNTIISVKAPSSSLKKKKGTENIEEIRKSIREDVDRKKERKQAAQKRQYDKNRAHQEFEVGDKALVYFELKTQLGLPAKLQRKFRAGVVVEKDTPNTYKLRLHGQGVEGKVRRAHTALMKRFVDRRQPE</sequence>
<organism evidence="3 4">
    <name type="scientific">Frankliniella fusca</name>
    <dbReference type="NCBI Taxonomy" id="407009"/>
    <lineage>
        <taxon>Eukaryota</taxon>
        <taxon>Metazoa</taxon>
        <taxon>Ecdysozoa</taxon>
        <taxon>Arthropoda</taxon>
        <taxon>Hexapoda</taxon>
        <taxon>Insecta</taxon>
        <taxon>Pterygota</taxon>
        <taxon>Neoptera</taxon>
        <taxon>Paraneoptera</taxon>
        <taxon>Thysanoptera</taxon>
        <taxon>Terebrantia</taxon>
        <taxon>Thripoidea</taxon>
        <taxon>Thripidae</taxon>
        <taxon>Frankliniella</taxon>
    </lineage>
</organism>
<evidence type="ECO:0000259" key="2">
    <source>
        <dbReference type="PROSITE" id="PS50994"/>
    </source>
</evidence>
<dbReference type="Proteomes" id="UP001219518">
    <property type="component" value="Unassembled WGS sequence"/>
</dbReference>
<keyword evidence="4" id="KW-1185">Reference proteome</keyword>
<dbReference type="GO" id="GO:0015074">
    <property type="term" value="P:DNA integration"/>
    <property type="evidence" value="ECO:0007669"/>
    <property type="project" value="InterPro"/>
</dbReference>
<protein>
    <recommendedName>
        <fullName evidence="1">RNA-directed DNA polymerase</fullName>
        <ecNumber evidence="1">2.7.7.49</ecNumber>
    </recommendedName>
</protein>
<dbReference type="PANTHER" id="PTHR37984:SF5">
    <property type="entry name" value="PROTEIN NYNRIN-LIKE"/>
    <property type="match status" value="1"/>
</dbReference>
<evidence type="ECO:0000313" key="4">
    <source>
        <dbReference type="Proteomes" id="UP001219518"/>
    </source>
</evidence>
<gene>
    <name evidence="3" type="ORF">KUF71_003362</name>
</gene>
<dbReference type="GO" id="GO:0003964">
    <property type="term" value="F:RNA-directed DNA polymerase activity"/>
    <property type="evidence" value="ECO:0007669"/>
    <property type="project" value="UniProtKB-EC"/>
</dbReference>
<dbReference type="FunFam" id="1.10.340.70:FF:000001">
    <property type="entry name" value="Retrovirus-related Pol polyprotein from transposon gypsy-like Protein"/>
    <property type="match status" value="1"/>
</dbReference>
<dbReference type="PANTHER" id="PTHR37984">
    <property type="entry name" value="PROTEIN CBG26694"/>
    <property type="match status" value="1"/>
</dbReference>
<dbReference type="EC" id="2.7.7.49" evidence="1"/>
<dbReference type="Pfam" id="PF00665">
    <property type="entry name" value="rve"/>
    <property type="match status" value="1"/>
</dbReference>
<reference evidence="3" key="1">
    <citation type="submission" date="2021-07" db="EMBL/GenBank/DDBJ databases">
        <authorList>
            <person name="Catto M.A."/>
            <person name="Jacobson A."/>
            <person name="Kennedy G."/>
            <person name="Labadie P."/>
            <person name="Hunt B.G."/>
            <person name="Srinivasan R."/>
        </authorList>
    </citation>
    <scope>NUCLEOTIDE SEQUENCE</scope>
    <source>
        <strain evidence="3">PL_HMW_Pooled</strain>
        <tissue evidence="3">Head</tissue>
    </source>
</reference>
<name>A0AAE1GVD0_9NEOP</name>
<dbReference type="GO" id="GO:0003676">
    <property type="term" value="F:nucleic acid binding"/>
    <property type="evidence" value="ECO:0007669"/>
    <property type="project" value="InterPro"/>
</dbReference>
<evidence type="ECO:0000256" key="1">
    <source>
        <dbReference type="ARBA" id="ARBA00012493"/>
    </source>
</evidence>
<dbReference type="InterPro" id="IPR050951">
    <property type="entry name" value="Retrovirus_Pol_polyprotein"/>
</dbReference>
<dbReference type="InterPro" id="IPR036397">
    <property type="entry name" value="RNaseH_sf"/>
</dbReference>
<comment type="caution">
    <text evidence="3">The sequence shown here is derived from an EMBL/GenBank/DDBJ whole genome shotgun (WGS) entry which is preliminary data.</text>
</comment>
<dbReference type="Pfam" id="PF17921">
    <property type="entry name" value="Integrase_H2C2"/>
    <property type="match status" value="1"/>
</dbReference>
<dbReference type="InterPro" id="IPR001584">
    <property type="entry name" value="Integrase_cat-core"/>
</dbReference>
<dbReference type="AlphaFoldDB" id="A0AAE1GVD0"/>
<dbReference type="Gene3D" id="3.30.420.10">
    <property type="entry name" value="Ribonuclease H-like superfamily/Ribonuclease H"/>
    <property type="match status" value="1"/>
</dbReference>
<dbReference type="PROSITE" id="PS50994">
    <property type="entry name" value="INTEGRASE"/>
    <property type="match status" value="1"/>
</dbReference>
<dbReference type="SUPFAM" id="SSF53098">
    <property type="entry name" value="Ribonuclease H-like"/>
    <property type="match status" value="1"/>
</dbReference>
<evidence type="ECO:0000313" key="3">
    <source>
        <dbReference type="EMBL" id="KAK3908550.1"/>
    </source>
</evidence>
<feature type="domain" description="Integrase catalytic" evidence="2">
    <location>
        <begin position="209"/>
        <end position="370"/>
    </location>
</feature>
<accession>A0AAE1GVD0</accession>